<protein>
    <submittedName>
        <fullName evidence="1">Uncharacterized protein</fullName>
    </submittedName>
</protein>
<accession>A0A5E4TXE3</accession>
<reference evidence="1 2" key="1">
    <citation type="submission" date="2019-08" db="EMBL/GenBank/DDBJ databases">
        <authorList>
            <person name="Peeters C."/>
        </authorList>
    </citation>
    <scope>NUCLEOTIDE SEQUENCE [LARGE SCALE GENOMIC DNA]</scope>
    <source>
        <strain evidence="1 2">LMG 31111</strain>
    </source>
</reference>
<proteinExistence type="predicted"/>
<organism evidence="1 2">
    <name type="scientific">Pandoraea communis</name>
    <dbReference type="NCBI Taxonomy" id="2508297"/>
    <lineage>
        <taxon>Bacteria</taxon>
        <taxon>Pseudomonadati</taxon>
        <taxon>Pseudomonadota</taxon>
        <taxon>Betaproteobacteria</taxon>
        <taxon>Burkholderiales</taxon>
        <taxon>Burkholderiaceae</taxon>
        <taxon>Pandoraea</taxon>
    </lineage>
</organism>
<keyword evidence="2" id="KW-1185">Reference proteome</keyword>
<evidence type="ECO:0000313" key="1">
    <source>
        <dbReference type="EMBL" id="VVD92626.1"/>
    </source>
</evidence>
<dbReference type="EMBL" id="CABPSE010000004">
    <property type="protein sequence ID" value="VVD92626.1"/>
    <property type="molecule type" value="Genomic_DNA"/>
</dbReference>
<dbReference type="Proteomes" id="UP000383971">
    <property type="component" value="Unassembled WGS sequence"/>
</dbReference>
<gene>
    <name evidence="1" type="ORF">PCO31111_01710</name>
</gene>
<dbReference type="AlphaFoldDB" id="A0A5E4TXE3"/>
<evidence type="ECO:0000313" key="2">
    <source>
        <dbReference type="Proteomes" id="UP000383971"/>
    </source>
</evidence>
<name>A0A5E4TXE3_9BURK</name>
<sequence length="153" mass="16672">MAKPQSPFLSSDSTRVRDIGDARHADWPLSQPRVALPANAESGSPARLPSHLSLARGQSFYAYVGLGTVLHIERGDVLLTAAPRWLAASFWRRAVSLTAGQVHVAETSGWLTLSADTDARVALREDVAEAHRRAGLRAYAARVRQIVRKSFGF</sequence>
<dbReference type="RefSeq" id="WP_150584527.1">
    <property type="nucleotide sequence ID" value="NZ_CABPSE010000004.1"/>
</dbReference>